<keyword evidence="1" id="KW-0472">Membrane</keyword>
<keyword evidence="3" id="KW-1185">Reference proteome</keyword>
<organism evidence="2 3">
    <name type="scientific">Pelagibacterium luteolum</name>
    <dbReference type="NCBI Taxonomy" id="440168"/>
    <lineage>
        <taxon>Bacteria</taxon>
        <taxon>Pseudomonadati</taxon>
        <taxon>Pseudomonadota</taxon>
        <taxon>Alphaproteobacteria</taxon>
        <taxon>Hyphomicrobiales</taxon>
        <taxon>Devosiaceae</taxon>
        <taxon>Pelagibacterium</taxon>
    </lineage>
</organism>
<name>A0A1G7Y751_9HYPH</name>
<sequence>MHNLSTILDLSIVGFAMASAWLWWASGRHRVRRITRREELSAADINRLVVALNRSQMLNTRAAFTTACAGALAAIRLALDLA</sequence>
<evidence type="ECO:0000313" key="3">
    <source>
        <dbReference type="Proteomes" id="UP000199495"/>
    </source>
</evidence>
<gene>
    <name evidence="2" type="ORF">SAMN04487974_11295</name>
</gene>
<protein>
    <submittedName>
        <fullName evidence="2">Uncharacterized protein</fullName>
    </submittedName>
</protein>
<keyword evidence="1" id="KW-1133">Transmembrane helix</keyword>
<evidence type="ECO:0000256" key="1">
    <source>
        <dbReference type="SAM" id="Phobius"/>
    </source>
</evidence>
<evidence type="ECO:0000313" key="2">
    <source>
        <dbReference type="EMBL" id="SDG92251.1"/>
    </source>
</evidence>
<proteinExistence type="predicted"/>
<reference evidence="2 3" key="1">
    <citation type="submission" date="2016-10" db="EMBL/GenBank/DDBJ databases">
        <authorList>
            <person name="de Groot N.N."/>
        </authorList>
    </citation>
    <scope>NUCLEOTIDE SEQUENCE [LARGE SCALE GENOMIC DNA]</scope>
    <source>
        <strain evidence="2 3">CGMCC 1.10267</strain>
    </source>
</reference>
<dbReference type="EMBL" id="FNCS01000012">
    <property type="protein sequence ID" value="SDG92251.1"/>
    <property type="molecule type" value="Genomic_DNA"/>
</dbReference>
<feature type="transmembrane region" description="Helical" evidence="1">
    <location>
        <begin position="6"/>
        <end position="24"/>
    </location>
</feature>
<dbReference type="RefSeq" id="WP_090597688.1">
    <property type="nucleotide sequence ID" value="NZ_FNCS01000012.1"/>
</dbReference>
<dbReference type="AlphaFoldDB" id="A0A1G7Y751"/>
<keyword evidence="1" id="KW-0812">Transmembrane</keyword>
<dbReference type="Proteomes" id="UP000199495">
    <property type="component" value="Unassembled WGS sequence"/>
</dbReference>
<accession>A0A1G7Y751</accession>
<feature type="transmembrane region" description="Helical" evidence="1">
    <location>
        <begin position="62"/>
        <end position="79"/>
    </location>
</feature>
<dbReference type="STRING" id="440168.SAMN04487974_11295"/>